<evidence type="ECO:0000313" key="3">
    <source>
        <dbReference type="Proteomes" id="UP000030689"/>
    </source>
</evidence>
<keyword evidence="3" id="KW-1185">Reference proteome</keyword>
<dbReference type="AlphaFoldDB" id="V4N8Q6"/>
<dbReference type="PANTHER" id="PTHR31672:SF13">
    <property type="entry name" value="F-BOX PROTEIN CPR30-LIKE"/>
    <property type="match status" value="1"/>
</dbReference>
<evidence type="ECO:0000259" key="1">
    <source>
        <dbReference type="Pfam" id="PF07734"/>
    </source>
</evidence>
<dbReference type="InterPro" id="IPR050796">
    <property type="entry name" value="SCF_F-box_component"/>
</dbReference>
<accession>V4N8Q6</accession>
<dbReference type="Pfam" id="PF07734">
    <property type="entry name" value="FBA_1"/>
    <property type="match status" value="1"/>
</dbReference>
<name>V4N8Q6_EUTSA</name>
<proteinExistence type="predicted"/>
<dbReference type="InterPro" id="IPR017451">
    <property type="entry name" value="F-box-assoc_interact_dom"/>
</dbReference>
<dbReference type="InterPro" id="IPR006527">
    <property type="entry name" value="F-box-assoc_dom_typ1"/>
</dbReference>
<dbReference type="KEGG" id="eus:EUTSA_v10015788mg"/>
<reference evidence="2 3" key="1">
    <citation type="journal article" date="2013" name="Front. Plant Sci.">
        <title>The Reference Genome of the Halophytic Plant Eutrema salsugineum.</title>
        <authorList>
            <person name="Yang R."/>
            <person name="Jarvis D.E."/>
            <person name="Chen H."/>
            <person name="Beilstein M.A."/>
            <person name="Grimwood J."/>
            <person name="Jenkins J."/>
            <person name="Shu S."/>
            <person name="Prochnik S."/>
            <person name="Xin M."/>
            <person name="Ma C."/>
            <person name="Schmutz J."/>
            <person name="Wing R.A."/>
            <person name="Mitchell-Olds T."/>
            <person name="Schumaker K.S."/>
            <person name="Wang X."/>
        </authorList>
    </citation>
    <scope>NUCLEOTIDE SEQUENCE [LARGE SCALE GENOMIC DNA]</scope>
</reference>
<organism evidence="2 3">
    <name type="scientific">Eutrema salsugineum</name>
    <name type="common">Saltwater cress</name>
    <name type="synonym">Sisymbrium salsugineum</name>
    <dbReference type="NCBI Taxonomy" id="72664"/>
    <lineage>
        <taxon>Eukaryota</taxon>
        <taxon>Viridiplantae</taxon>
        <taxon>Streptophyta</taxon>
        <taxon>Embryophyta</taxon>
        <taxon>Tracheophyta</taxon>
        <taxon>Spermatophyta</taxon>
        <taxon>Magnoliopsida</taxon>
        <taxon>eudicotyledons</taxon>
        <taxon>Gunneridae</taxon>
        <taxon>Pentapetalae</taxon>
        <taxon>rosids</taxon>
        <taxon>malvids</taxon>
        <taxon>Brassicales</taxon>
        <taxon>Brassicaceae</taxon>
        <taxon>Eutremeae</taxon>
        <taxon>Eutrema</taxon>
    </lineage>
</organism>
<dbReference type="PANTHER" id="PTHR31672">
    <property type="entry name" value="BNACNNG10540D PROTEIN"/>
    <property type="match status" value="1"/>
</dbReference>
<dbReference type="EMBL" id="KI517464">
    <property type="protein sequence ID" value="ESQ42081.1"/>
    <property type="molecule type" value="Genomic_DNA"/>
</dbReference>
<gene>
    <name evidence="2" type="ORF">EUTSA_v10015788mg</name>
</gene>
<dbReference type="Proteomes" id="UP000030689">
    <property type="component" value="Unassembled WGS sequence"/>
</dbReference>
<dbReference type="NCBIfam" id="TIGR01640">
    <property type="entry name" value="F_box_assoc_1"/>
    <property type="match status" value="1"/>
</dbReference>
<evidence type="ECO:0000313" key="2">
    <source>
        <dbReference type="EMBL" id="ESQ42081.1"/>
    </source>
</evidence>
<dbReference type="Gramene" id="ESQ42081">
    <property type="protein sequence ID" value="ESQ42081"/>
    <property type="gene ID" value="EUTSA_v10015788mg"/>
</dbReference>
<sequence>MAEILPRLPFESFLKFRTVCFKWDYWIMSKEVISRQLDRSSQRFLRTEELLHMVNPIDHSVASTNIPDFIEQGYFISSLIHCDGLFLCNHSNSRTAEDRLFLWNPFRRLSRWIPDPDPSWKLKVVVGLGYKVRHYFQIVRIWQTVGEDEEGPLELRADVYDTKAKNWRRLNDAPLWEFEITGSQGLSIRGNMFWAAWTEEILSIVSFNFTEEAFSIVCPSYRV</sequence>
<protein>
    <recommendedName>
        <fullName evidence="1">F-box associated beta-propeller type 1 domain-containing protein</fullName>
    </recommendedName>
</protein>
<feature type="domain" description="F-box associated beta-propeller type 1" evidence="1">
    <location>
        <begin position="57"/>
        <end position="219"/>
    </location>
</feature>